<sequence>MAKPWFKRYNSKNKTKMYNGNNPSNVFNLENHGYTGFRLYFPDDNDADLDSIKSHLTIFKNFFEQNQSFYSIENITKDRYFVLDFKLISEDDGIIIQWPNFKTELLENTKYCLKCMGLAMHDLISKQYDNQNENLLQFDVVLVRIGNVEPMMQLRDLRVNLFGKLVTIRGTVIKASHEKLVSQYLTFACGTCSGTQIIEQTDGLYTLPTKCQTHDCKSRSNFSVVHDSPFNRVVSWQSIKIQEVLWTDQQENARTPRTLDCELTEDLVKTCLPGDDVTITGIIKVRDLNSNNNKNKQNAIFNLYLETVSIFNNKNQNKGDSLSKDGITFNQNDYFDIHKIHGTPNTFSVLVNSLCPSIYGHEIVKAGLLLALLGGTKSETFRAESHVLMVGDPGLGKSQMLQACASVAPRGIYVCGNTSTTSGLTVTMTRDGGEYSLEAGALMLADQGCCCIDEFDKMPSQHACLLEAMEQQSISIAKAGIVCSLPTRATILAAANPAGGHYNKAKTVAENLKMSSPMLSRFDLIFILLDQANEEVDLLLSKHVLGIHSINSQKSKVFDTSSVIQNVSLDQTLSERLKLDTSQTNLVPHNLFRKYIAYAQKYVKPTLSEEAKDLIKQFYFILRKQFQTGDCTPVTTRQANSLIRLTQARAKAELREVATKQDAADVIDIMKMSLKDIFTDDSGILDKTRSQNGTGTSTKSQITKLLRLLQRISEIETKSMFSVNELRQISEQAGIAKDKFFTVLENINLQGFLLNKGQGKYQLVTASI</sequence>
<dbReference type="AlphaFoldDB" id="A0A9P0G673"/>
<dbReference type="InterPro" id="IPR027417">
    <property type="entry name" value="P-loop_NTPase"/>
</dbReference>
<keyword evidence="10" id="KW-0539">Nucleus</keyword>
<dbReference type="Proteomes" id="UP001153636">
    <property type="component" value="Chromosome 1"/>
</dbReference>
<dbReference type="GO" id="GO:0006310">
    <property type="term" value="P:DNA recombination"/>
    <property type="evidence" value="ECO:0007669"/>
    <property type="project" value="UniProtKB-ARBA"/>
</dbReference>
<keyword evidence="6" id="KW-0378">Hydrolase</keyword>
<dbReference type="InterPro" id="IPR056875">
    <property type="entry name" value="MCM8/REC_WHD"/>
</dbReference>
<dbReference type="CDD" id="cd22247">
    <property type="entry name" value="MCM8_WHD"/>
    <property type="match status" value="1"/>
</dbReference>
<dbReference type="InterPro" id="IPR031327">
    <property type="entry name" value="MCM"/>
</dbReference>
<proteinExistence type="inferred from homology"/>
<dbReference type="GO" id="GO:0017116">
    <property type="term" value="F:single-stranded DNA helicase activity"/>
    <property type="evidence" value="ECO:0007669"/>
    <property type="project" value="TreeGrafter"/>
</dbReference>
<dbReference type="Pfam" id="PF00493">
    <property type="entry name" value="MCM"/>
    <property type="match status" value="1"/>
</dbReference>
<keyword evidence="7" id="KW-0347">Helicase</keyword>
<dbReference type="Pfam" id="PF26065">
    <property type="entry name" value="MCM8_N"/>
    <property type="match status" value="1"/>
</dbReference>
<dbReference type="OrthoDB" id="422555at2759"/>
<reference evidence="15" key="1">
    <citation type="submission" date="2022-01" db="EMBL/GenBank/DDBJ databases">
        <authorList>
            <person name="King R."/>
        </authorList>
    </citation>
    <scope>NUCLEOTIDE SEQUENCE</scope>
</reference>
<organism evidence="15 16">
    <name type="scientific">Psylliodes chrysocephalus</name>
    <dbReference type="NCBI Taxonomy" id="3402493"/>
    <lineage>
        <taxon>Eukaryota</taxon>
        <taxon>Metazoa</taxon>
        <taxon>Ecdysozoa</taxon>
        <taxon>Arthropoda</taxon>
        <taxon>Hexapoda</taxon>
        <taxon>Insecta</taxon>
        <taxon>Pterygota</taxon>
        <taxon>Neoptera</taxon>
        <taxon>Endopterygota</taxon>
        <taxon>Coleoptera</taxon>
        <taxon>Polyphaga</taxon>
        <taxon>Cucujiformia</taxon>
        <taxon>Chrysomeloidea</taxon>
        <taxon>Chrysomelidae</taxon>
        <taxon>Galerucinae</taxon>
        <taxon>Alticini</taxon>
        <taxon>Psylliodes</taxon>
    </lineage>
</organism>
<dbReference type="GO" id="GO:0042555">
    <property type="term" value="C:MCM complex"/>
    <property type="evidence" value="ECO:0007669"/>
    <property type="project" value="TreeGrafter"/>
</dbReference>
<evidence type="ECO:0000313" key="15">
    <source>
        <dbReference type="EMBL" id="CAH1099456.1"/>
    </source>
</evidence>
<dbReference type="Gene3D" id="2.20.28.10">
    <property type="match status" value="1"/>
</dbReference>
<dbReference type="Pfam" id="PF17855">
    <property type="entry name" value="MCM_lid"/>
    <property type="match status" value="1"/>
</dbReference>
<dbReference type="InterPro" id="IPR041562">
    <property type="entry name" value="MCM_lid"/>
</dbReference>
<dbReference type="GO" id="GO:0006260">
    <property type="term" value="P:DNA replication"/>
    <property type="evidence" value="ECO:0007669"/>
    <property type="project" value="UniProtKB-KW"/>
</dbReference>
<protein>
    <recommendedName>
        <fullName evidence="11">DNA helicase MCM8</fullName>
        <ecNumber evidence="3">3.6.4.12</ecNumber>
    </recommendedName>
    <alternativeName>
        <fullName evidence="12">Minichromosome maintenance 8</fullName>
    </alternativeName>
</protein>
<dbReference type="FunFam" id="2.20.28.10:FF:000003">
    <property type="entry name" value="DNA helicase"/>
    <property type="match status" value="1"/>
</dbReference>
<feature type="domain" description="MCM C-terminal AAA(+) ATPase" evidence="14">
    <location>
        <begin position="346"/>
        <end position="544"/>
    </location>
</feature>
<keyword evidence="16" id="KW-1185">Reference proteome</keyword>
<dbReference type="EC" id="3.6.4.12" evidence="3"/>
<dbReference type="Gene3D" id="2.40.50.140">
    <property type="entry name" value="Nucleic acid-binding proteins"/>
    <property type="match status" value="1"/>
</dbReference>
<dbReference type="InterPro" id="IPR012340">
    <property type="entry name" value="NA-bd_OB-fold"/>
</dbReference>
<evidence type="ECO:0000256" key="6">
    <source>
        <dbReference type="ARBA" id="ARBA00022801"/>
    </source>
</evidence>
<evidence type="ECO:0000256" key="7">
    <source>
        <dbReference type="ARBA" id="ARBA00022806"/>
    </source>
</evidence>
<dbReference type="InterPro" id="IPR058767">
    <property type="entry name" value="MCM8_N"/>
</dbReference>
<dbReference type="PANTHER" id="PTHR11630:SF47">
    <property type="entry name" value="DNA HELICASE MCM8"/>
    <property type="match status" value="1"/>
</dbReference>
<evidence type="ECO:0000256" key="13">
    <source>
        <dbReference type="RuleBase" id="RU004070"/>
    </source>
</evidence>
<comment type="subcellular location">
    <subcellularLocation>
        <location evidence="1">Nucleus</location>
    </subcellularLocation>
</comment>
<keyword evidence="4" id="KW-0235">DNA replication</keyword>
<dbReference type="InterPro" id="IPR001208">
    <property type="entry name" value="MCM_dom"/>
</dbReference>
<dbReference type="PANTHER" id="PTHR11630">
    <property type="entry name" value="DNA REPLICATION LICENSING FACTOR MCM FAMILY MEMBER"/>
    <property type="match status" value="1"/>
</dbReference>
<accession>A0A9P0G673</accession>
<keyword evidence="8 13" id="KW-0067">ATP-binding</keyword>
<dbReference type="InterPro" id="IPR033762">
    <property type="entry name" value="MCM_OB"/>
</dbReference>
<keyword evidence="5 13" id="KW-0547">Nucleotide-binding</keyword>
<dbReference type="SMART" id="SM00382">
    <property type="entry name" value="AAA"/>
    <property type="match status" value="1"/>
</dbReference>
<evidence type="ECO:0000259" key="14">
    <source>
        <dbReference type="PROSITE" id="PS50051"/>
    </source>
</evidence>
<dbReference type="InterPro" id="IPR003593">
    <property type="entry name" value="AAA+_ATPase"/>
</dbReference>
<gene>
    <name evidence="15" type="ORF">PSYICH_LOCUS673</name>
</gene>
<evidence type="ECO:0000256" key="10">
    <source>
        <dbReference type="ARBA" id="ARBA00023242"/>
    </source>
</evidence>
<evidence type="ECO:0000256" key="11">
    <source>
        <dbReference type="ARBA" id="ARBA00041084"/>
    </source>
</evidence>
<dbReference type="Gene3D" id="3.40.50.300">
    <property type="entry name" value="P-loop containing nucleotide triphosphate hydrolases"/>
    <property type="match status" value="1"/>
</dbReference>
<comment type="similarity">
    <text evidence="2 13">Belongs to the MCM family.</text>
</comment>
<dbReference type="SUPFAM" id="SSF50249">
    <property type="entry name" value="Nucleic acid-binding proteins"/>
    <property type="match status" value="1"/>
</dbReference>
<evidence type="ECO:0000256" key="2">
    <source>
        <dbReference type="ARBA" id="ARBA00008010"/>
    </source>
</evidence>
<dbReference type="GO" id="GO:0005634">
    <property type="term" value="C:nucleus"/>
    <property type="evidence" value="ECO:0007669"/>
    <property type="project" value="UniProtKB-SubCell"/>
</dbReference>
<dbReference type="SMART" id="SM00350">
    <property type="entry name" value="MCM"/>
    <property type="match status" value="1"/>
</dbReference>
<dbReference type="PRINTS" id="PR01657">
    <property type="entry name" value="MCMFAMILY"/>
</dbReference>
<evidence type="ECO:0000256" key="1">
    <source>
        <dbReference type="ARBA" id="ARBA00004123"/>
    </source>
</evidence>
<evidence type="ECO:0000256" key="5">
    <source>
        <dbReference type="ARBA" id="ARBA00022741"/>
    </source>
</evidence>
<dbReference type="EMBL" id="OV651813">
    <property type="protein sequence ID" value="CAH1099456.1"/>
    <property type="molecule type" value="Genomic_DNA"/>
</dbReference>
<evidence type="ECO:0000256" key="8">
    <source>
        <dbReference type="ARBA" id="ARBA00022840"/>
    </source>
</evidence>
<dbReference type="GO" id="GO:0003697">
    <property type="term" value="F:single-stranded DNA binding"/>
    <property type="evidence" value="ECO:0007669"/>
    <property type="project" value="TreeGrafter"/>
</dbReference>
<dbReference type="Pfam" id="PF25051">
    <property type="entry name" value="WHD_MCM8"/>
    <property type="match status" value="1"/>
</dbReference>
<keyword evidence="9 13" id="KW-0238">DNA-binding</keyword>
<evidence type="ECO:0000256" key="3">
    <source>
        <dbReference type="ARBA" id="ARBA00012551"/>
    </source>
</evidence>
<name>A0A9P0G673_9CUCU</name>
<dbReference type="PROSITE" id="PS50051">
    <property type="entry name" value="MCM_2"/>
    <property type="match status" value="1"/>
</dbReference>
<dbReference type="GO" id="GO:0005524">
    <property type="term" value="F:ATP binding"/>
    <property type="evidence" value="ECO:0007669"/>
    <property type="project" value="UniProtKB-KW"/>
</dbReference>
<evidence type="ECO:0000256" key="9">
    <source>
        <dbReference type="ARBA" id="ARBA00023125"/>
    </source>
</evidence>
<evidence type="ECO:0000313" key="16">
    <source>
        <dbReference type="Proteomes" id="UP001153636"/>
    </source>
</evidence>
<dbReference type="GO" id="GO:0016787">
    <property type="term" value="F:hydrolase activity"/>
    <property type="evidence" value="ECO:0007669"/>
    <property type="project" value="UniProtKB-KW"/>
</dbReference>
<evidence type="ECO:0000256" key="12">
    <source>
        <dbReference type="ARBA" id="ARBA00042306"/>
    </source>
</evidence>
<dbReference type="SUPFAM" id="SSF52540">
    <property type="entry name" value="P-loop containing nucleoside triphosphate hydrolases"/>
    <property type="match status" value="1"/>
</dbReference>
<dbReference type="Pfam" id="PF17207">
    <property type="entry name" value="MCM_OB"/>
    <property type="match status" value="1"/>
</dbReference>
<evidence type="ECO:0000256" key="4">
    <source>
        <dbReference type="ARBA" id="ARBA00022705"/>
    </source>
</evidence>